<keyword evidence="6" id="KW-1185">Reference proteome</keyword>
<dbReference type="InterPro" id="IPR049449">
    <property type="entry name" value="TesB_ACOT8-like_N"/>
</dbReference>
<organism evidence="5 6">
    <name type="scientific">Nocardioides bigeumensis</name>
    <dbReference type="NCBI Taxonomy" id="433657"/>
    <lineage>
        <taxon>Bacteria</taxon>
        <taxon>Bacillati</taxon>
        <taxon>Actinomycetota</taxon>
        <taxon>Actinomycetes</taxon>
        <taxon>Propionibacteriales</taxon>
        <taxon>Nocardioidaceae</taxon>
        <taxon>Nocardioides</taxon>
    </lineage>
</organism>
<dbReference type="Pfam" id="PF13622">
    <property type="entry name" value="4HBT_3"/>
    <property type="match status" value="1"/>
</dbReference>
<evidence type="ECO:0000256" key="2">
    <source>
        <dbReference type="ARBA" id="ARBA00022801"/>
    </source>
</evidence>
<feature type="domain" description="Acyl-CoA thioesterase 2 C-terminal" evidence="3">
    <location>
        <begin position="176"/>
        <end position="280"/>
    </location>
</feature>
<name>A0ABP5JPC4_9ACTN</name>
<evidence type="ECO:0000259" key="3">
    <source>
        <dbReference type="Pfam" id="PF02551"/>
    </source>
</evidence>
<dbReference type="EMBL" id="BAAAQQ010000002">
    <property type="protein sequence ID" value="GAA2118270.1"/>
    <property type="molecule type" value="Genomic_DNA"/>
</dbReference>
<dbReference type="InterPro" id="IPR025652">
    <property type="entry name" value="TesB_C"/>
</dbReference>
<dbReference type="Pfam" id="PF02551">
    <property type="entry name" value="Acyl_CoA_thio"/>
    <property type="match status" value="1"/>
</dbReference>
<gene>
    <name evidence="5" type="ORF">GCM10009843_10020</name>
</gene>
<dbReference type="CDD" id="cd03445">
    <property type="entry name" value="Thioesterase_II_repeat2"/>
    <property type="match status" value="1"/>
</dbReference>
<evidence type="ECO:0000313" key="5">
    <source>
        <dbReference type="EMBL" id="GAA2118270.1"/>
    </source>
</evidence>
<dbReference type="RefSeq" id="WP_344302541.1">
    <property type="nucleotide sequence ID" value="NZ_BAAAQQ010000002.1"/>
</dbReference>
<protein>
    <submittedName>
        <fullName evidence="5">Acyl-CoA thioesterase II</fullName>
    </submittedName>
</protein>
<reference evidence="6" key="1">
    <citation type="journal article" date="2019" name="Int. J. Syst. Evol. Microbiol.">
        <title>The Global Catalogue of Microorganisms (GCM) 10K type strain sequencing project: providing services to taxonomists for standard genome sequencing and annotation.</title>
        <authorList>
            <consortium name="The Broad Institute Genomics Platform"/>
            <consortium name="The Broad Institute Genome Sequencing Center for Infectious Disease"/>
            <person name="Wu L."/>
            <person name="Ma J."/>
        </authorList>
    </citation>
    <scope>NUCLEOTIDE SEQUENCE [LARGE SCALE GENOMIC DNA]</scope>
    <source>
        <strain evidence="6">JCM 16021</strain>
    </source>
</reference>
<evidence type="ECO:0000256" key="1">
    <source>
        <dbReference type="ARBA" id="ARBA00006538"/>
    </source>
</evidence>
<comment type="caution">
    <text evidence="5">The sequence shown here is derived from an EMBL/GenBank/DDBJ whole genome shotgun (WGS) entry which is preliminary data.</text>
</comment>
<comment type="similarity">
    <text evidence="1">Belongs to the C/M/P thioester hydrolase family.</text>
</comment>
<sequence>MPSSADQLIELLDLEQIDVDLFRGRQPQTDRQRVFGGQVAAQALLAAIRSIDPAYIVHSLHSYFLRPGDHSVPIVYDVERLRDGRSFATRRIVARQHGRPIYFQTANFQTEEDGLEHADAMPRVAPPEQAIDLIDVIRQRSETEADAFAREWAALEMRYLGVSGLGLPVDPERPAEARLWARVNGPLGDDPTQHVAAFTYASDLTLLGAALVPHGMNLGSPHLQPASLDHTIWFHRPFRADEWWLYDQWSPTAVGGRGLALARVFSQDGRLVATVAQEGLIRVLPES</sequence>
<dbReference type="InterPro" id="IPR003703">
    <property type="entry name" value="Acyl_CoA_thio"/>
</dbReference>
<dbReference type="PANTHER" id="PTHR11066:SF34">
    <property type="entry name" value="ACYL-COENZYME A THIOESTERASE 8"/>
    <property type="match status" value="1"/>
</dbReference>
<dbReference type="InterPro" id="IPR042171">
    <property type="entry name" value="Acyl-CoA_hotdog"/>
</dbReference>
<dbReference type="Gene3D" id="2.40.160.210">
    <property type="entry name" value="Acyl-CoA thioesterase, double hotdog domain"/>
    <property type="match status" value="1"/>
</dbReference>
<dbReference type="Proteomes" id="UP001500575">
    <property type="component" value="Unassembled WGS sequence"/>
</dbReference>
<dbReference type="InterPro" id="IPR029069">
    <property type="entry name" value="HotDog_dom_sf"/>
</dbReference>
<accession>A0ABP5JPC4</accession>
<feature type="domain" description="Acyl-CoA thioesterase-like N-terminal HotDog" evidence="4">
    <location>
        <begin position="33"/>
        <end position="105"/>
    </location>
</feature>
<dbReference type="SUPFAM" id="SSF54637">
    <property type="entry name" value="Thioesterase/thiol ester dehydrase-isomerase"/>
    <property type="match status" value="2"/>
</dbReference>
<evidence type="ECO:0000313" key="6">
    <source>
        <dbReference type="Proteomes" id="UP001500575"/>
    </source>
</evidence>
<dbReference type="PANTHER" id="PTHR11066">
    <property type="entry name" value="ACYL-COA THIOESTERASE"/>
    <property type="match status" value="1"/>
</dbReference>
<proteinExistence type="inferred from homology"/>
<evidence type="ECO:0000259" key="4">
    <source>
        <dbReference type="Pfam" id="PF13622"/>
    </source>
</evidence>
<dbReference type="CDD" id="cd03444">
    <property type="entry name" value="Thioesterase_II_repeat1"/>
    <property type="match status" value="1"/>
</dbReference>
<keyword evidence="2" id="KW-0378">Hydrolase</keyword>